<dbReference type="Pfam" id="PF01844">
    <property type="entry name" value="HNH"/>
    <property type="match status" value="1"/>
</dbReference>
<sequence>MRKNRELIKSKYNNRCAYCGCELQKGWHVDHIEPAYHNWSDDDVKKHLKKPRGLNEIENYNPACPRCNRWKGTWSIEQFRHEIFMQTERLKRDSASYRLLLDFKRIDEEYRPVEFYFETFEKDRIKIEE</sequence>
<feature type="domain" description="HNH nuclease" evidence="1">
    <location>
        <begin position="3"/>
        <end position="69"/>
    </location>
</feature>
<dbReference type="EMBL" id="CP060203">
    <property type="protein sequence ID" value="QNS40174.1"/>
    <property type="molecule type" value="Genomic_DNA"/>
</dbReference>
<proteinExistence type="predicted"/>
<keyword evidence="2" id="KW-0540">Nuclease</keyword>
<dbReference type="Gene3D" id="1.10.30.50">
    <property type="match status" value="1"/>
</dbReference>
<keyword evidence="2" id="KW-0378">Hydrolase</keyword>
<evidence type="ECO:0000313" key="2">
    <source>
        <dbReference type="EMBL" id="QNS40174.1"/>
    </source>
</evidence>
<name>A0A7H1DT66_9FLAO</name>
<dbReference type="KEGG" id="cmaq:H0S70_07105"/>
<evidence type="ECO:0000313" key="3">
    <source>
        <dbReference type="Proteomes" id="UP000516438"/>
    </source>
</evidence>
<dbReference type="GO" id="GO:0004519">
    <property type="term" value="F:endonuclease activity"/>
    <property type="evidence" value="ECO:0007669"/>
    <property type="project" value="UniProtKB-KW"/>
</dbReference>
<dbReference type="RefSeq" id="WP_188320299.1">
    <property type="nucleotide sequence ID" value="NZ_CP060203.1"/>
</dbReference>
<keyword evidence="2" id="KW-0255">Endonuclease</keyword>
<dbReference type="SMART" id="SM00507">
    <property type="entry name" value="HNHc"/>
    <property type="match status" value="1"/>
</dbReference>
<organism evidence="2 3">
    <name type="scientific">Chryseobacterium manosquense</name>
    <dbReference type="NCBI Taxonomy" id="2754694"/>
    <lineage>
        <taxon>Bacteria</taxon>
        <taxon>Pseudomonadati</taxon>
        <taxon>Bacteroidota</taxon>
        <taxon>Flavobacteriia</taxon>
        <taxon>Flavobacteriales</taxon>
        <taxon>Weeksellaceae</taxon>
        <taxon>Chryseobacterium group</taxon>
        <taxon>Chryseobacterium</taxon>
    </lineage>
</organism>
<accession>A0A7H1DT66</accession>
<gene>
    <name evidence="2" type="ORF">H0S70_07105</name>
</gene>
<dbReference type="InterPro" id="IPR002711">
    <property type="entry name" value="HNH"/>
</dbReference>
<dbReference type="InterPro" id="IPR003615">
    <property type="entry name" value="HNH_nuc"/>
</dbReference>
<keyword evidence="3" id="KW-1185">Reference proteome</keyword>
<dbReference type="Proteomes" id="UP000516438">
    <property type="component" value="Chromosome"/>
</dbReference>
<reference evidence="2 3" key="1">
    <citation type="submission" date="2020-07" db="EMBL/GenBank/DDBJ databases">
        <title>Complete genome and description of Chryseobacterium manosquense strain Marseille-Q2069 sp. nov.</title>
        <authorList>
            <person name="Boxberger M."/>
        </authorList>
    </citation>
    <scope>NUCLEOTIDE SEQUENCE [LARGE SCALE GENOMIC DNA]</scope>
    <source>
        <strain evidence="2 3">Marseille-Q2069</strain>
    </source>
</reference>
<dbReference type="GO" id="GO:0008270">
    <property type="term" value="F:zinc ion binding"/>
    <property type="evidence" value="ECO:0007669"/>
    <property type="project" value="InterPro"/>
</dbReference>
<dbReference type="CDD" id="cd00085">
    <property type="entry name" value="HNHc"/>
    <property type="match status" value="1"/>
</dbReference>
<dbReference type="GO" id="GO:0003676">
    <property type="term" value="F:nucleic acid binding"/>
    <property type="evidence" value="ECO:0007669"/>
    <property type="project" value="InterPro"/>
</dbReference>
<evidence type="ECO:0000259" key="1">
    <source>
        <dbReference type="SMART" id="SM00507"/>
    </source>
</evidence>
<protein>
    <submittedName>
        <fullName evidence="2">HNH endonuclease</fullName>
    </submittedName>
</protein>
<dbReference type="AlphaFoldDB" id="A0A7H1DT66"/>